<dbReference type="AlphaFoldDB" id="A0AAD5Y6Q4"/>
<dbReference type="InterPro" id="IPR050301">
    <property type="entry name" value="NTE"/>
</dbReference>
<evidence type="ECO:0000256" key="4">
    <source>
        <dbReference type="PROSITE-ProRule" id="PRU01161"/>
    </source>
</evidence>
<keyword evidence="5" id="KW-0472">Membrane</keyword>
<dbReference type="GO" id="GO:0016042">
    <property type="term" value="P:lipid catabolic process"/>
    <property type="evidence" value="ECO:0007669"/>
    <property type="project" value="UniProtKB-UniRule"/>
</dbReference>
<evidence type="ECO:0000256" key="5">
    <source>
        <dbReference type="SAM" id="Phobius"/>
    </source>
</evidence>
<dbReference type="PROSITE" id="PS51635">
    <property type="entry name" value="PNPLA"/>
    <property type="match status" value="1"/>
</dbReference>
<accession>A0AAD5Y6Q4</accession>
<dbReference type="InterPro" id="IPR016035">
    <property type="entry name" value="Acyl_Trfase/lysoPLipase"/>
</dbReference>
<dbReference type="Pfam" id="PF11815">
    <property type="entry name" value="DUF3336"/>
    <property type="match status" value="1"/>
</dbReference>
<evidence type="ECO:0000259" key="6">
    <source>
        <dbReference type="PROSITE" id="PS51635"/>
    </source>
</evidence>
<dbReference type="SUPFAM" id="SSF52151">
    <property type="entry name" value="FabD/lysophospholipase-like"/>
    <property type="match status" value="1"/>
</dbReference>
<dbReference type="InterPro" id="IPR021771">
    <property type="entry name" value="Triacylglycerol_lipase_N"/>
</dbReference>
<evidence type="ECO:0000313" key="7">
    <source>
        <dbReference type="EMBL" id="KAJ3261736.1"/>
    </source>
</evidence>
<comment type="caution">
    <text evidence="7">The sequence shown here is derived from an EMBL/GenBank/DDBJ whole genome shotgun (WGS) entry which is preliminary data.</text>
</comment>
<keyword evidence="5" id="KW-0812">Transmembrane</keyword>
<feature type="short sequence motif" description="GXSXG" evidence="4">
    <location>
        <begin position="191"/>
        <end position="195"/>
    </location>
</feature>
<proteinExistence type="predicted"/>
<name>A0AAD5Y6Q4_9FUNG</name>
<keyword evidence="3 4" id="KW-0443">Lipid metabolism</keyword>
<evidence type="ECO:0000256" key="1">
    <source>
        <dbReference type="ARBA" id="ARBA00022801"/>
    </source>
</evidence>
<gene>
    <name evidence="7" type="ORF">HK103_004687</name>
</gene>
<sequence length="512" mass="57867">MEIKREIIKWFAFIAEQIVIVILIAQEIIYTQFSNVYSSLNVMDDVQRLQIQLKEAEDYHTWASIAQQLDDKQAALQQALVTEDYPAMKLLIRSGLLRNLGGIMDHRLFEKTNFGTKTFIEEYLNLVTECIQKISDLPATENQKLEIINDVSQSFGNTALLLHGGATFGLYHLGVVKALSENGLLPKIISGSSVGALIAALICTHREEDLPKLFLPDGIDLKAFARKERSGSIRRKITRLLTHGYLLDVKVLEDCVKANLGDMTFEEAFLETGMVLNITVTSSRKNEIPSVLNYLTSPNVLIRSAACASTSMIGLYNSVDLLAKNKDGQIFVWSPTSIKWGNTYADNDSPDQRLAELFNVNHFILSQAQPYIAPFLRKGPRITGRNFFQKILAFISSEIRFRMTQLARIGLIPKSVGSLFDLKIVGHVTIAPALSSLDFYTIFGNPTYESLSYWIKKGEKSTWPFLEMIRCRLMIEMKLYEVKQQQSALMNELRTNVFDLKNIMKKRTQSIG</sequence>
<protein>
    <recommendedName>
        <fullName evidence="6">PNPLA domain-containing protein</fullName>
    </recommendedName>
</protein>
<dbReference type="Pfam" id="PF01734">
    <property type="entry name" value="Patatin"/>
    <property type="match status" value="1"/>
</dbReference>
<keyword evidence="8" id="KW-1185">Reference proteome</keyword>
<feature type="active site" description="Nucleophile" evidence="4">
    <location>
        <position position="193"/>
    </location>
</feature>
<comment type="caution">
    <text evidence="4">Lacks conserved residue(s) required for the propagation of feature annotation.</text>
</comment>
<dbReference type="EMBL" id="JADGKB010000004">
    <property type="protein sequence ID" value="KAJ3261736.1"/>
    <property type="molecule type" value="Genomic_DNA"/>
</dbReference>
<evidence type="ECO:0000256" key="2">
    <source>
        <dbReference type="ARBA" id="ARBA00022963"/>
    </source>
</evidence>
<feature type="transmembrane region" description="Helical" evidence="5">
    <location>
        <begin position="7"/>
        <end position="25"/>
    </location>
</feature>
<evidence type="ECO:0000313" key="8">
    <source>
        <dbReference type="Proteomes" id="UP001210925"/>
    </source>
</evidence>
<dbReference type="GO" id="GO:0004806">
    <property type="term" value="F:triacylglycerol lipase activity"/>
    <property type="evidence" value="ECO:0007669"/>
    <property type="project" value="InterPro"/>
</dbReference>
<keyword evidence="5" id="KW-1133">Transmembrane helix</keyword>
<dbReference type="GO" id="GO:0006641">
    <property type="term" value="P:triglyceride metabolic process"/>
    <property type="evidence" value="ECO:0007669"/>
    <property type="project" value="UniProtKB-ARBA"/>
</dbReference>
<dbReference type="PANTHER" id="PTHR14226">
    <property type="entry name" value="NEUROPATHY TARGET ESTERASE/SWISS CHEESE D.MELANOGASTER"/>
    <property type="match status" value="1"/>
</dbReference>
<feature type="active site" description="Proton acceptor" evidence="4">
    <location>
        <position position="327"/>
    </location>
</feature>
<dbReference type="Proteomes" id="UP001210925">
    <property type="component" value="Unassembled WGS sequence"/>
</dbReference>
<evidence type="ECO:0000256" key="3">
    <source>
        <dbReference type="ARBA" id="ARBA00023098"/>
    </source>
</evidence>
<keyword evidence="1 4" id="KW-0378">Hydrolase</keyword>
<organism evidence="7 8">
    <name type="scientific">Boothiomyces macroporosus</name>
    <dbReference type="NCBI Taxonomy" id="261099"/>
    <lineage>
        <taxon>Eukaryota</taxon>
        <taxon>Fungi</taxon>
        <taxon>Fungi incertae sedis</taxon>
        <taxon>Chytridiomycota</taxon>
        <taxon>Chytridiomycota incertae sedis</taxon>
        <taxon>Chytridiomycetes</taxon>
        <taxon>Rhizophydiales</taxon>
        <taxon>Terramycetaceae</taxon>
        <taxon>Boothiomyces</taxon>
    </lineage>
</organism>
<dbReference type="PANTHER" id="PTHR14226:SF44">
    <property type="entry name" value="TRIACYLGLYCEROL LIPASE 3"/>
    <property type="match status" value="1"/>
</dbReference>
<dbReference type="InterPro" id="IPR002641">
    <property type="entry name" value="PNPLA_dom"/>
</dbReference>
<dbReference type="Gene3D" id="3.40.1090.10">
    <property type="entry name" value="Cytosolic phospholipase A2 catalytic domain"/>
    <property type="match status" value="1"/>
</dbReference>
<reference evidence="7" key="1">
    <citation type="submission" date="2020-05" db="EMBL/GenBank/DDBJ databases">
        <title>Phylogenomic resolution of chytrid fungi.</title>
        <authorList>
            <person name="Stajich J.E."/>
            <person name="Amses K."/>
            <person name="Simmons R."/>
            <person name="Seto K."/>
            <person name="Myers J."/>
            <person name="Bonds A."/>
            <person name="Quandt C.A."/>
            <person name="Barry K."/>
            <person name="Liu P."/>
            <person name="Grigoriev I."/>
            <person name="Longcore J.E."/>
            <person name="James T.Y."/>
        </authorList>
    </citation>
    <scope>NUCLEOTIDE SEQUENCE</scope>
    <source>
        <strain evidence="7">PLAUS21</strain>
    </source>
</reference>
<feature type="domain" description="PNPLA" evidence="6">
    <location>
        <begin position="160"/>
        <end position="340"/>
    </location>
</feature>
<keyword evidence="2 4" id="KW-0442">Lipid degradation</keyword>